<dbReference type="EMBL" id="NIDE01000005">
    <property type="protein sequence ID" value="OWK41829.1"/>
    <property type="molecule type" value="Genomic_DNA"/>
</dbReference>
<name>A0A225DXA1_9BACT</name>
<comment type="caution">
    <text evidence="1">The sequence shown here is derived from an EMBL/GenBank/DDBJ whole genome shotgun (WGS) entry which is preliminary data.</text>
</comment>
<dbReference type="Proteomes" id="UP000214646">
    <property type="component" value="Unassembled WGS sequence"/>
</dbReference>
<keyword evidence="2" id="KW-1185">Reference proteome</keyword>
<gene>
    <name evidence="1" type="ORF">FRUB_03907</name>
</gene>
<reference evidence="2" key="1">
    <citation type="submission" date="2017-06" db="EMBL/GenBank/DDBJ databases">
        <title>Genome analysis of Fimbriiglobus ruber SP5, the first member of the order Planctomycetales with confirmed chitinolytic capability.</title>
        <authorList>
            <person name="Ravin N.V."/>
            <person name="Rakitin A.L."/>
            <person name="Ivanova A.A."/>
            <person name="Beletsky A.V."/>
            <person name="Kulichevskaya I.S."/>
            <person name="Mardanov A.V."/>
            <person name="Dedysh S.N."/>
        </authorList>
    </citation>
    <scope>NUCLEOTIDE SEQUENCE [LARGE SCALE GENOMIC DNA]</scope>
    <source>
        <strain evidence="2">SP5</strain>
    </source>
</reference>
<proteinExistence type="predicted"/>
<protein>
    <submittedName>
        <fullName evidence="1">Uncharacterized protein</fullName>
    </submittedName>
</protein>
<sequence>MKAGAAAERVVGESEDVIGFVIRDVEFEQMKFLAMVLASPNR</sequence>
<accession>A0A225DXA1</accession>
<organism evidence="1 2">
    <name type="scientific">Fimbriiglobus ruber</name>
    <dbReference type="NCBI Taxonomy" id="1908690"/>
    <lineage>
        <taxon>Bacteria</taxon>
        <taxon>Pseudomonadati</taxon>
        <taxon>Planctomycetota</taxon>
        <taxon>Planctomycetia</taxon>
        <taxon>Gemmatales</taxon>
        <taxon>Gemmataceae</taxon>
        <taxon>Fimbriiglobus</taxon>
    </lineage>
</organism>
<evidence type="ECO:0000313" key="1">
    <source>
        <dbReference type="EMBL" id="OWK41829.1"/>
    </source>
</evidence>
<evidence type="ECO:0000313" key="2">
    <source>
        <dbReference type="Proteomes" id="UP000214646"/>
    </source>
</evidence>
<dbReference type="AlphaFoldDB" id="A0A225DXA1"/>